<organism evidence="4 5">
    <name type="scientific">Streptomyces asiaticus subsp. ignotus</name>
    <dbReference type="NCBI Taxonomy" id="3098222"/>
    <lineage>
        <taxon>Bacteria</taxon>
        <taxon>Bacillati</taxon>
        <taxon>Actinomycetota</taxon>
        <taxon>Actinomycetes</taxon>
        <taxon>Kitasatosporales</taxon>
        <taxon>Streptomycetaceae</taxon>
        <taxon>Streptomyces</taxon>
        <taxon>Streptomyces violaceusniger group</taxon>
    </lineage>
</organism>
<feature type="region of interest" description="Disordered" evidence="1">
    <location>
        <begin position="36"/>
        <end position="62"/>
    </location>
</feature>
<evidence type="ECO:0000256" key="2">
    <source>
        <dbReference type="SAM" id="SignalP"/>
    </source>
</evidence>
<keyword evidence="5" id="KW-1185">Reference proteome</keyword>
<feature type="domain" description="DUF4232" evidence="3">
    <location>
        <begin position="59"/>
        <end position="164"/>
    </location>
</feature>
<dbReference type="Pfam" id="PF14016">
    <property type="entry name" value="DUF4232"/>
    <property type="match status" value="1"/>
</dbReference>
<evidence type="ECO:0000256" key="1">
    <source>
        <dbReference type="SAM" id="MobiDB-lite"/>
    </source>
</evidence>
<gene>
    <name evidence="4" type="ORF">V2J94_40990</name>
</gene>
<evidence type="ECO:0000259" key="3">
    <source>
        <dbReference type="Pfam" id="PF14016"/>
    </source>
</evidence>
<feature type="signal peptide" evidence="2">
    <location>
        <begin position="1"/>
        <end position="35"/>
    </location>
</feature>
<proteinExistence type="predicted"/>
<evidence type="ECO:0000313" key="4">
    <source>
        <dbReference type="EMBL" id="MEE4598154.1"/>
    </source>
</evidence>
<feature type="chain" id="PRO_5045217039" evidence="2">
    <location>
        <begin position="36"/>
        <end position="180"/>
    </location>
</feature>
<reference evidence="4 5" key="1">
    <citation type="submission" date="2023-11" db="EMBL/GenBank/DDBJ databases">
        <title>30 novel species of actinomycetes from the DSMZ collection.</title>
        <authorList>
            <person name="Nouioui I."/>
        </authorList>
    </citation>
    <scope>NUCLEOTIDE SEQUENCE [LARGE SCALE GENOMIC DNA]</scope>
    <source>
        <strain evidence="4 5">DSM 41524</strain>
    </source>
</reference>
<keyword evidence="2" id="KW-0732">Signal</keyword>
<evidence type="ECO:0000313" key="5">
    <source>
        <dbReference type="Proteomes" id="UP001354709"/>
    </source>
</evidence>
<dbReference type="RefSeq" id="WP_330815272.1">
    <property type="nucleotide sequence ID" value="NZ_JAZBJO010000044.1"/>
</dbReference>
<dbReference type="InterPro" id="IPR025326">
    <property type="entry name" value="DUF4232"/>
</dbReference>
<comment type="caution">
    <text evidence="4">The sequence shown here is derived from an EMBL/GenBank/DDBJ whole genome shotgun (WGS) entry which is preliminary data.</text>
</comment>
<protein>
    <submittedName>
        <fullName evidence="4">DUF4232 domain-containing protein</fullName>
    </submittedName>
</protein>
<dbReference type="EMBL" id="JAZBJO010000044">
    <property type="protein sequence ID" value="MEE4598154.1"/>
    <property type="molecule type" value="Genomic_DNA"/>
</dbReference>
<dbReference type="PROSITE" id="PS51257">
    <property type="entry name" value="PROKAR_LIPOPROTEIN"/>
    <property type="match status" value="1"/>
</dbReference>
<sequence>MRSDITVRIASRRTLRVAAAVLTAAAALTLTACNASESGDAKSSGQADTAPAGDALPVRNEDGEGATTATIILMNKGSYSCRIGGFPGVDLTSVNGGERWSLARSSQKWSSVEVEAGQSTEFTLNLAFTHEEEGFYQPAWVEITPPDETRALKIEWPWETGTLVDQRSATHPGTFVNPIG</sequence>
<accession>A0ABU7Q9T0</accession>
<name>A0ABU7Q9T0_9ACTN</name>
<feature type="compositionally biased region" description="Polar residues" evidence="1">
    <location>
        <begin position="36"/>
        <end position="47"/>
    </location>
</feature>
<dbReference type="Proteomes" id="UP001354709">
    <property type="component" value="Unassembled WGS sequence"/>
</dbReference>